<reference evidence="1 2" key="1">
    <citation type="submission" date="2024-02" db="EMBL/GenBank/DDBJ databases">
        <authorList>
            <person name="Chen Y."/>
            <person name="Shah S."/>
            <person name="Dougan E. K."/>
            <person name="Thang M."/>
            <person name="Chan C."/>
        </authorList>
    </citation>
    <scope>NUCLEOTIDE SEQUENCE [LARGE SCALE GENOMIC DNA]</scope>
</reference>
<gene>
    <name evidence="1" type="ORF">SCF082_LOCUS28795</name>
</gene>
<feature type="non-terminal residue" evidence="1">
    <location>
        <position position="70"/>
    </location>
</feature>
<evidence type="ECO:0000313" key="2">
    <source>
        <dbReference type="Proteomes" id="UP001642464"/>
    </source>
</evidence>
<name>A0ABP0MPM6_9DINO</name>
<keyword evidence="2" id="KW-1185">Reference proteome</keyword>
<accession>A0ABP0MPM6</accession>
<protein>
    <submittedName>
        <fullName evidence="1">Uncharacterized protein</fullName>
    </submittedName>
</protein>
<dbReference type="Proteomes" id="UP001642464">
    <property type="component" value="Unassembled WGS sequence"/>
</dbReference>
<organism evidence="1 2">
    <name type="scientific">Durusdinium trenchii</name>
    <dbReference type="NCBI Taxonomy" id="1381693"/>
    <lineage>
        <taxon>Eukaryota</taxon>
        <taxon>Sar</taxon>
        <taxon>Alveolata</taxon>
        <taxon>Dinophyceae</taxon>
        <taxon>Suessiales</taxon>
        <taxon>Symbiodiniaceae</taxon>
        <taxon>Durusdinium</taxon>
    </lineage>
</organism>
<feature type="non-terminal residue" evidence="1">
    <location>
        <position position="1"/>
    </location>
</feature>
<dbReference type="EMBL" id="CAXAMM010022891">
    <property type="protein sequence ID" value="CAK9052699.1"/>
    <property type="molecule type" value="Genomic_DNA"/>
</dbReference>
<sequence>VLPKYGIEASEKGTSIMAAPGAPSGRCRTTVMGGEVLEMEKVGLSMHLSRMAYSAKLPLVKKEAKPKVGD</sequence>
<proteinExistence type="predicted"/>
<evidence type="ECO:0000313" key="1">
    <source>
        <dbReference type="EMBL" id="CAK9052699.1"/>
    </source>
</evidence>
<comment type="caution">
    <text evidence="1">The sequence shown here is derived from an EMBL/GenBank/DDBJ whole genome shotgun (WGS) entry which is preliminary data.</text>
</comment>